<organism evidence="1 2">
    <name type="scientific">Clostridium ljungdahlii</name>
    <dbReference type="NCBI Taxonomy" id="1538"/>
    <lineage>
        <taxon>Bacteria</taxon>
        <taxon>Bacillati</taxon>
        <taxon>Bacillota</taxon>
        <taxon>Clostridia</taxon>
        <taxon>Eubacteriales</taxon>
        <taxon>Clostridiaceae</taxon>
        <taxon>Clostridium</taxon>
    </lineage>
</organism>
<dbReference type="RefSeq" id="WP_063554108.1">
    <property type="nucleotide sequence ID" value="NZ_LITT01000004.1"/>
</dbReference>
<evidence type="ECO:0000313" key="1">
    <source>
        <dbReference type="EMBL" id="OAA91845.1"/>
    </source>
</evidence>
<protein>
    <submittedName>
        <fullName evidence="1">Uncharacterized protein</fullName>
    </submittedName>
</protein>
<dbReference type="PATRIC" id="fig|1538.10.peg.985"/>
<proteinExistence type="predicted"/>
<sequence length="216" mass="25439">MLLSYKFSNNIPLFKCDICGNCSNFVESTSYTNIKNRGCCWYFPKYNLVDIKNIINNGSMDFIYYLSSIPNCVENYDIRVKGIFLKKQYNDYTENNIKYSDFDSSLFFKLCPFLKKHGCKLSFSLRPHPCNLYLCREVLQLAGKEYTMYSRERKDYYAYCNYFNECLKEDLKSNNATLSDNLEESLDILNSSTLPPFQPRKLHNIYIDYSTCHHSA</sequence>
<comment type="caution">
    <text evidence="1">The sequence shown here is derived from an EMBL/GenBank/DDBJ whole genome shotgun (WGS) entry which is preliminary data.</text>
</comment>
<dbReference type="Proteomes" id="UP000077407">
    <property type="component" value="Unassembled WGS sequence"/>
</dbReference>
<dbReference type="EMBL" id="LITT01000004">
    <property type="protein sequence ID" value="OAA91845.1"/>
    <property type="molecule type" value="Genomic_DNA"/>
</dbReference>
<reference evidence="1 2" key="1">
    <citation type="journal article" date="2015" name="Biotechnol. Bioeng.">
        <title>Genome sequence and phenotypic characterization of Caulobacter segnis.</title>
        <authorList>
            <person name="Patel S."/>
            <person name="Fletcher B."/>
            <person name="Scott D.C."/>
            <person name="Ely B."/>
        </authorList>
    </citation>
    <scope>NUCLEOTIDE SEQUENCE [LARGE SCALE GENOMIC DNA]</scope>
    <source>
        <strain evidence="1 2">ERI-2</strain>
    </source>
</reference>
<evidence type="ECO:0000313" key="2">
    <source>
        <dbReference type="Proteomes" id="UP000077407"/>
    </source>
</evidence>
<dbReference type="OrthoDB" id="2876964at2"/>
<gene>
    <name evidence="1" type="ORF">WY13_00490</name>
</gene>
<accession>A0A162J8J9</accession>
<dbReference type="AlphaFoldDB" id="A0A162J8J9"/>
<name>A0A162J8J9_9CLOT</name>